<reference evidence="2" key="1">
    <citation type="journal article" date="2019" name="MBio">
        <title>Virus Genomes from Deep Sea Sediments Expand the Ocean Megavirome and Support Independent Origins of Viral Gigantism.</title>
        <authorList>
            <person name="Backstrom D."/>
            <person name="Yutin N."/>
            <person name="Jorgensen S.L."/>
            <person name="Dharamshi J."/>
            <person name="Homa F."/>
            <person name="Zaremba-Niedwiedzka K."/>
            <person name="Spang A."/>
            <person name="Wolf Y.I."/>
            <person name="Koonin E.V."/>
            <person name="Ettema T.J."/>
        </authorList>
    </citation>
    <scope>NUCLEOTIDE SEQUENCE</scope>
</reference>
<proteinExistence type="predicted"/>
<feature type="compositionally biased region" description="Basic and acidic residues" evidence="1">
    <location>
        <begin position="15"/>
        <end position="36"/>
    </location>
</feature>
<sequence>MTDDQKVVTEISENVSKRERLEEMTGHQNQRGDKGY</sequence>
<name>A0A481YWJ5_9VIRU</name>
<organism evidence="2">
    <name type="scientific">Marseillevirus LCMAC201</name>
    <dbReference type="NCBI Taxonomy" id="2506605"/>
    <lineage>
        <taxon>Viruses</taxon>
        <taxon>Varidnaviria</taxon>
        <taxon>Bamfordvirae</taxon>
        <taxon>Nucleocytoviricota</taxon>
        <taxon>Megaviricetes</taxon>
        <taxon>Pimascovirales</taxon>
        <taxon>Pimascovirales incertae sedis</taxon>
        <taxon>Marseilleviridae</taxon>
    </lineage>
</organism>
<gene>
    <name evidence="2" type="ORF">LCMAC201_05560</name>
</gene>
<dbReference type="EMBL" id="MK500365">
    <property type="protein sequence ID" value="QBK87643.1"/>
    <property type="molecule type" value="Genomic_DNA"/>
</dbReference>
<evidence type="ECO:0000256" key="1">
    <source>
        <dbReference type="SAM" id="MobiDB-lite"/>
    </source>
</evidence>
<protein>
    <submittedName>
        <fullName evidence="2">Uncharacterized protein</fullName>
    </submittedName>
</protein>
<evidence type="ECO:0000313" key="2">
    <source>
        <dbReference type="EMBL" id="QBK87643.1"/>
    </source>
</evidence>
<accession>A0A481YWJ5</accession>
<feature type="region of interest" description="Disordered" evidence="1">
    <location>
        <begin position="1"/>
        <end position="36"/>
    </location>
</feature>